<evidence type="ECO:0000259" key="15">
    <source>
        <dbReference type="PROSITE" id="PS50011"/>
    </source>
</evidence>
<dbReference type="PROSITE" id="PS50011">
    <property type="entry name" value="PROTEIN_KINASE_DOM"/>
    <property type="match status" value="1"/>
</dbReference>
<comment type="subunit">
    <text evidence="2">Monomer.</text>
</comment>
<dbReference type="InterPro" id="IPR011992">
    <property type="entry name" value="EF-hand-dom_pair"/>
</dbReference>
<feature type="domain" description="EF-hand" evidence="16">
    <location>
        <begin position="304"/>
        <end position="339"/>
    </location>
</feature>
<dbReference type="PROSITE" id="PS50222">
    <property type="entry name" value="EF_HAND_2"/>
    <property type="match status" value="2"/>
</dbReference>
<evidence type="ECO:0000256" key="7">
    <source>
        <dbReference type="ARBA" id="ARBA00022737"/>
    </source>
</evidence>
<reference evidence="17" key="1">
    <citation type="submission" date="2019-06" db="EMBL/GenBank/DDBJ databases">
        <authorList>
            <person name="Zheng W."/>
        </authorList>
    </citation>
    <scope>NUCLEOTIDE SEQUENCE</scope>
    <source>
        <strain evidence="17">QDHG01</strain>
    </source>
</reference>
<evidence type="ECO:0000256" key="4">
    <source>
        <dbReference type="ARBA" id="ARBA00022527"/>
    </source>
</evidence>
<comment type="catalytic activity">
    <reaction evidence="13">
        <text>L-threonyl-[protein] + ATP = O-phospho-L-threonyl-[protein] + ADP + H(+)</text>
        <dbReference type="Rhea" id="RHEA:46608"/>
        <dbReference type="Rhea" id="RHEA-COMP:11060"/>
        <dbReference type="Rhea" id="RHEA-COMP:11605"/>
        <dbReference type="ChEBI" id="CHEBI:15378"/>
        <dbReference type="ChEBI" id="CHEBI:30013"/>
        <dbReference type="ChEBI" id="CHEBI:30616"/>
        <dbReference type="ChEBI" id="CHEBI:61977"/>
        <dbReference type="ChEBI" id="CHEBI:456216"/>
        <dbReference type="EC" id="2.7.11.1"/>
    </reaction>
</comment>
<dbReference type="SMART" id="SM00054">
    <property type="entry name" value="EFh"/>
    <property type="match status" value="2"/>
</dbReference>
<dbReference type="InterPro" id="IPR002048">
    <property type="entry name" value="EF_hand_dom"/>
</dbReference>
<keyword evidence="8" id="KW-0547">Nucleotide-binding</keyword>
<evidence type="ECO:0000256" key="5">
    <source>
        <dbReference type="ARBA" id="ARBA00022679"/>
    </source>
</evidence>
<dbReference type="Gene3D" id="1.10.238.10">
    <property type="entry name" value="EF-hand"/>
    <property type="match status" value="1"/>
</dbReference>
<dbReference type="GO" id="GO:0004674">
    <property type="term" value="F:protein serine/threonine kinase activity"/>
    <property type="evidence" value="ECO:0007669"/>
    <property type="project" value="UniProtKB-KW"/>
</dbReference>
<dbReference type="EMBL" id="RRYP01006205">
    <property type="protein sequence ID" value="TNV81388.1"/>
    <property type="molecule type" value="Genomic_DNA"/>
</dbReference>
<dbReference type="PROSITE" id="PS00108">
    <property type="entry name" value="PROTEIN_KINASE_ST"/>
    <property type="match status" value="1"/>
</dbReference>
<keyword evidence="11" id="KW-0067">ATP-binding</keyword>
<feature type="domain" description="Protein kinase" evidence="15">
    <location>
        <begin position="1"/>
        <end position="252"/>
    </location>
</feature>
<dbReference type="SUPFAM" id="SSF47473">
    <property type="entry name" value="EF-hand"/>
    <property type="match status" value="1"/>
</dbReference>
<comment type="cofactor">
    <cofactor evidence="1">
        <name>Mg(2+)</name>
        <dbReference type="ChEBI" id="CHEBI:18420"/>
    </cofactor>
</comment>
<dbReference type="Pfam" id="PF00069">
    <property type="entry name" value="Pkinase"/>
    <property type="match status" value="1"/>
</dbReference>
<evidence type="ECO:0000256" key="8">
    <source>
        <dbReference type="ARBA" id="ARBA00022741"/>
    </source>
</evidence>
<keyword evidence="10" id="KW-0106">Calcium</keyword>
<evidence type="ECO:0000256" key="9">
    <source>
        <dbReference type="ARBA" id="ARBA00022777"/>
    </source>
</evidence>
<dbReference type="Proteomes" id="UP000785679">
    <property type="component" value="Unassembled WGS sequence"/>
</dbReference>
<evidence type="ECO:0000256" key="10">
    <source>
        <dbReference type="ARBA" id="ARBA00022837"/>
    </source>
</evidence>
<evidence type="ECO:0000256" key="6">
    <source>
        <dbReference type="ARBA" id="ARBA00022723"/>
    </source>
</evidence>
<dbReference type="Gene3D" id="3.30.200.20">
    <property type="entry name" value="Phosphorylase Kinase, domain 1"/>
    <property type="match status" value="1"/>
</dbReference>
<protein>
    <recommendedName>
        <fullName evidence="3">non-specific serine/threonine protein kinase</fullName>
        <ecNumber evidence="3">2.7.11.1</ecNumber>
    </recommendedName>
</protein>
<evidence type="ECO:0000313" key="17">
    <source>
        <dbReference type="EMBL" id="TNV81388.1"/>
    </source>
</evidence>
<dbReference type="GO" id="GO:0005509">
    <property type="term" value="F:calcium ion binding"/>
    <property type="evidence" value="ECO:0007669"/>
    <property type="project" value="InterPro"/>
</dbReference>
<accession>A0A8J8NUI8</accession>
<feature type="domain" description="EF-hand" evidence="16">
    <location>
        <begin position="376"/>
        <end position="411"/>
    </location>
</feature>
<dbReference type="InterPro" id="IPR011009">
    <property type="entry name" value="Kinase-like_dom_sf"/>
</dbReference>
<evidence type="ECO:0000256" key="3">
    <source>
        <dbReference type="ARBA" id="ARBA00012513"/>
    </source>
</evidence>
<comment type="catalytic activity">
    <reaction evidence="14">
        <text>L-seryl-[protein] + ATP = O-phospho-L-seryl-[protein] + ADP + H(+)</text>
        <dbReference type="Rhea" id="RHEA:17989"/>
        <dbReference type="Rhea" id="RHEA-COMP:9863"/>
        <dbReference type="Rhea" id="RHEA-COMP:11604"/>
        <dbReference type="ChEBI" id="CHEBI:15378"/>
        <dbReference type="ChEBI" id="CHEBI:29999"/>
        <dbReference type="ChEBI" id="CHEBI:30616"/>
        <dbReference type="ChEBI" id="CHEBI:83421"/>
        <dbReference type="ChEBI" id="CHEBI:456216"/>
        <dbReference type="EC" id="2.7.11.1"/>
    </reaction>
</comment>
<keyword evidence="18" id="KW-1185">Reference proteome</keyword>
<keyword evidence="9" id="KW-0418">Kinase</keyword>
<dbReference type="GO" id="GO:0005524">
    <property type="term" value="F:ATP binding"/>
    <property type="evidence" value="ECO:0007669"/>
    <property type="project" value="UniProtKB-KW"/>
</dbReference>
<gene>
    <name evidence="17" type="ORF">FGO68_gene8984</name>
</gene>
<keyword evidence="5" id="KW-0808">Transferase</keyword>
<organism evidence="17 18">
    <name type="scientific">Halteria grandinella</name>
    <dbReference type="NCBI Taxonomy" id="5974"/>
    <lineage>
        <taxon>Eukaryota</taxon>
        <taxon>Sar</taxon>
        <taxon>Alveolata</taxon>
        <taxon>Ciliophora</taxon>
        <taxon>Intramacronucleata</taxon>
        <taxon>Spirotrichea</taxon>
        <taxon>Stichotrichia</taxon>
        <taxon>Sporadotrichida</taxon>
        <taxon>Halteriidae</taxon>
        <taxon>Halteria</taxon>
    </lineage>
</organism>
<keyword evidence="6" id="KW-0479">Metal-binding</keyword>
<dbReference type="OrthoDB" id="40902at2759"/>
<name>A0A8J8NUI8_HALGN</name>
<proteinExistence type="inferred from homology"/>
<evidence type="ECO:0000256" key="13">
    <source>
        <dbReference type="ARBA" id="ARBA00047899"/>
    </source>
</evidence>
<keyword evidence="7" id="KW-0677">Repeat</keyword>
<dbReference type="PANTHER" id="PTHR24347">
    <property type="entry name" value="SERINE/THREONINE-PROTEIN KINASE"/>
    <property type="match status" value="1"/>
</dbReference>
<evidence type="ECO:0000256" key="2">
    <source>
        <dbReference type="ARBA" id="ARBA00011245"/>
    </source>
</evidence>
<dbReference type="FunFam" id="3.30.200.20:FF:000315">
    <property type="entry name" value="Calcium-dependent protein kinase 3"/>
    <property type="match status" value="1"/>
</dbReference>
<dbReference type="SUPFAM" id="SSF56112">
    <property type="entry name" value="Protein kinase-like (PK-like)"/>
    <property type="match status" value="1"/>
</dbReference>
<dbReference type="FunFam" id="1.10.510.10:FF:000571">
    <property type="entry name" value="Maternal embryonic leucine zipper kinase"/>
    <property type="match status" value="1"/>
</dbReference>
<dbReference type="InterPro" id="IPR000719">
    <property type="entry name" value="Prot_kinase_dom"/>
</dbReference>
<comment type="similarity">
    <text evidence="12">Belongs to the protein kinase superfamily. Ser/Thr protein kinase family. CDPK subfamily.</text>
</comment>
<dbReference type="SMART" id="SM00220">
    <property type="entry name" value="S_TKc"/>
    <property type="match status" value="1"/>
</dbReference>
<keyword evidence="4" id="KW-0723">Serine/threonine-protein kinase</keyword>
<evidence type="ECO:0000256" key="11">
    <source>
        <dbReference type="ARBA" id="ARBA00022840"/>
    </source>
</evidence>
<dbReference type="EC" id="2.7.11.1" evidence="3"/>
<evidence type="ECO:0000259" key="16">
    <source>
        <dbReference type="PROSITE" id="PS50222"/>
    </source>
</evidence>
<evidence type="ECO:0000256" key="14">
    <source>
        <dbReference type="ARBA" id="ARBA00048679"/>
    </source>
</evidence>
<comment type="caution">
    <text evidence="17">The sequence shown here is derived from an EMBL/GenBank/DDBJ whole genome shotgun (WGS) entry which is preliminary data.</text>
</comment>
<evidence type="ECO:0000256" key="12">
    <source>
        <dbReference type="ARBA" id="ARBA00024334"/>
    </source>
</evidence>
<evidence type="ECO:0000256" key="1">
    <source>
        <dbReference type="ARBA" id="ARBA00001946"/>
    </source>
</evidence>
<dbReference type="Gene3D" id="1.10.510.10">
    <property type="entry name" value="Transferase(Phosphotransferase) domain 1"/>
    <property type="match status" value="1"/>
</dbReference>
<dbReference type="AlphaFoldDB" id="A0A8J8NUI8"/>
<evidence type="ECO:0000313" key="18">
    <source>
        <dbReference type="Proteomes" id="UP000785679"/>
    </source>
</evidence>
<sequence length="455" mass="52697">MEKIASGGFGVVYLAENRKTKAKVAIKAIQKKRVKDYLTFQNEIKLLRVLDHPNIIKLFEIWEWNEVCFLVIEYCEGGELFHYIIQNKHLDEREAAKIMKQLFNALKYLHSNQISHRDIKPENFMLKSKGDTNCIKLIDFGLSKDYSGQAVMSTPSGSPYYIAPEVFQQNYTSKIDLWSMGVVMYILLSGKVPFPGRNELEIISNVVKGEFHFNHDAFKSVSDDCKDLICHLLVKDVNKRFSAEEASNHRWIQRLAPDEKGKDEEIKAVGMLAESVYLDMQDTVAQTRMRKAALTELASRIPERNFEDFKDALKMHDRDRNGMVANEQFVRCLQLAQMNATPREIDLLVSELDQKQLGSIAYEEFLNCCFLSYFFQKETKLRLLFEEVDKEKTGCITLTQMRVVLKSEEINLSPEQLDRIFKDELKVDVSQINGEDPITYDLFLTCLRKEFTLSK</sequence>
<dbReference type="InterPro" id="IPR008271">
    <property type="entry name" value="Ser/Thr_kinase_AS"/>
</dbReference>
<dbReference type="CDD" id="cd05117">
    <property type="entry name" value="STKc_CAMK"/>
    <property type="match status" value="1"/>
</dbReference>